<dbReference type="EMBL" id="JALPRY010000040">
    <property type="protein sequence ID" value="MCK8782721.1"/>
    <property type="molecule type" value="Genomic_DNA"/>
</dbReference>
<evidence type="ECO:0000313" key="1">
    <source>
        <dbReference type="EMBL" id="MCK8782721.1"/>
    </source>
</evidence>
<keyword evidence="2" id="KW-1185">Reference proteome</keyword>
<comment type="caution">
    <text evidence="1">The sequence shown here is derived from an EMBL/GenBank/DDBJ whole genome shotgun (WGS) entry which is preliminary data.</text>
</comment>
<dbReference type="Proteomes" id="UP001202827">
    <property type="component" value="Unassembled WGS sequence"/>
</dbReference>
<organism evidence="1 2">
    <name type="scientific">Neorhizobium turbinariae</name>
    <dbReference type="NCBI Taxonomy" id="2937795"/>
    <lineage>
        <taxon>Bacteria</taxon>
        <taxon>Pseudomonadati</taxon>
        <taxon>Pseudomonadota</taxon>
        <taxon>Alphaproteobacteria</taxon>
        <taxon>Hyphomicrobiales</taxon>
        <taxon>Rhizobiaceae</taxon>
        <taxon>Rhizobium/Agrobacterium group</taxon>
        <taxon>Neorhizobium</taxon>
    </lineage>
</organism>
<sequence length="100" mass="11672">MRYTLWTEEKRNETLKLAVAAISESCIRYEAGAEPPVFGNDEINRWIEKTGVSKLDFGEMFHDITAEMRDNPKYEMYPVFHLGPRANEVRAVMARNIFEE</sequence>
<proteinExistence type="predicted"/>
<dbReference type="RefSeq" id="WP_248684976.1">
    <property type="nucleotide sequence ID" value="NZ_JALPRY010000040.1"/>
</dbReference>
<gene>
    <name evidence="1" type="ORF">M0654_22415</name>
</gene>
<protein>
    <submittedName>
        <fullName evidence="1">Uncharacterized protein</fullName>
    </submittedName>
</protein>
<accession>A0ABT0IXW2</accession>
<name>A0ABT0IXW2_9HYPH</name>
<evidence type="ECO:0000313" key="2">
    <source>
        <dbReference type="Proteomes" id="UP001202827"/>
    </source>
</evidence>
<reference evidence="1 2" key="1">
    <citation type="submission" date="2022-04" db="EMBL/GenBank/DDBJ databases">
        <title>Rhizobium coralii sp. nov., isolated from coral Turbinaria peltata.</title>
        <authorList>
            <person name="Sun H."/>
        </authorList>
    </citation>
    <scope>NUCLEOTIDE SEQUENCE [LARGE SCALE GENOMIC DNA]</scope>
    <source>
        <strain evidence="1 2">NTR19</strain>
    </source>
</reference>